<keyword evidence="6 7" id="KW-0539">Nucleus</keyword>
<dbReference type="PRINTS" id="PR00616">
    <property type="entry name" value="CCAATSUBUNTB"/>
</dbReference>
<comment type="function">
    <text evidence="7">Component of the sequence-specific heterotrimeric transcription factor (NF-Y) which specifically recognizes a 5'-CCAAT-3' box motif found in the promoters of its target genes.</text>
</comment>
<dbReference type="PROSITE" id="PS51152">
    <property type="entry name" value="NFYA_HAP2_2"/>
    <property type="match status" value="1"/>
</dbReference>
<evidence type="ECO:0000256" key="7">
    <source>
        <dbReference type="RuleBase" id="RU367155"/>
    </source>
</evidence>
<keyword evidence="3 7" id="KW-0238">DNA-binding</keyword>
<name>A0A4U8UWL2_STECR</name>
<dbReference type="InterPro" id="IPR001289">
    <property type="entry name" value="NFYA"/>
</dbReference>
<sequence>MYFFEHLLQEVISEHSNQVHVASRENFHDNRSSCDTSSVEDNRRSPGVFSTDDTKISDFQSVCQVIPQQDGNQPFIIQLVQNANGGGVGSSHISASAPLAVQSSVKEDEPLYVNAKQYNRILKRRLTRAKLEQQGLIPKERRKYLHESRHKHALKRQRGEGGKFDSAGSFSEDAASPKEERVKSPDAITAQVKTVFRPASCEEESPESLKSDSV</sequence>
<evidence type="ECO:0000256" key="1">
    <source>
        <dbReference type="ARBA" id="ARBA00004123"/>
    </source>
</evidence>
<proteinExistence type="inferred from homology"/>
<dbReference type="GO" id="GO:0003700">
    <property type="term" value="F:DNA-binding transcription factor activity"/>
    <property type="evidence" value="ECO:0007669"/>
    <property type="project" value="UniProtKB-UniRule"/>
</dbReference>
<comment type="subunit">
    <text evidence="7">Heterotrimer.</text>
</comment>
<comment type="caution">
    <text evidence="9">The sequence shown here is derived from an EMBL/GenBank/DDBJ whole genome shotgun (WGS) entry which is preliminary data.</text>
</comment>
<comment type="similarity">
    <text evidence="7">Belongs to the NFYA/HAP2 subunit family.</text>
</comment>
<evidence type="ECO:0000313" key="9">
    <source>
        <dbReference type="EMBL" id="TMS36228.1"/>
    </source>
</evidence>
<dbReference type="OrthoDB" id="1097733at2759"/>
<evidence type="ECO:0000256" key="6">
    <source>
        <dbReference type="ARBA" id="ARBA00023242"/>
    </source>
</evidence>
<dbReference type="EMBL" id="AZBU02000001">
    <property type="protein sequence ID" value="TMS36228.1"/>
    <property type="molecule type" value="Genomic_DNA"/>
</dbReference>
<dbReference type="GO" id="GO:0016602">
    <property type="term" value="C:CCAAT-binding factor complex"/>
    <property type="evidence" value="ECO:0007669"/>
    <property type="project" value="InterPro"/>
</dbReference>
<accession>A0A4U8UWL2</accession>
<dbReference type="Pfam" id="PF02045">
    <property type="entry name" value="CBFB_NFYA"/>
    <property type="match status" value="1"/>
</dbReference>
<feature type="region of interest" description="Disordered" evidence="8">
    <location>
        <begin position="23"/>
        <end position="50"/>
    </location>
</feature>
<feature type="compositionally biased region" description="Basic and acidic residues" evidence="8">
    <location>
        <begin position="23"/>
        <end position="32"/>
    </location>
</feature>
<dbReference type="PROSITE" id="PS00686">
    <property type="entry name" value="NFYA_HAP2_1"/>
    <property type="match status" value="1"/>
</dbReference>
<dbReference type="InterPro" id="IPR018362">
    <property type="entry name" value="CCAAT-binding_factor_CS"/>
</dbReference>
<reference evidence="9 10" key="2">
    <citation type="journal article" date="2019" name="G3 (Bethesda)">
        <title>Hybrid Assembly of the Genome of the Entomopathogenic Nematode Steinernema carpocapsae Identifies the X-Chromosome.</title>
        <authorList>
            <person name="Serra L."/>
            <person name="Macchietto M."/>
            <person name="Macias-Munoz A."/>
            <person name="McGill C.J."/>
            <person name="Rodriguez I.M."/>
            <person name="Rodriguez B."/>
            <person name="Murad R."/>
            <person name="Mortazavi A."/>
        </authorList>
    </citation>
    <scope>NUCLEOTIDE SEQUENCE [LARGE SCALE GENOMIC DNA]</scope>
    <source>
        <strain evidence="9 10">ALL</strain>
    </source>
</reference>
<dbReference type="Proteomes" id="UP000298663">
    <property type="component" value="Unassembled WGS sequence"/>
</dbReference>
<gene>
    <name evidence="9" type="ORF">L596_003443</name>
</gene>
<evidence type="ECO:0000256" key="8">
    <source>
        <dbReference type="SAM" id="MobiDB-lite"/>
    </source>
</evidence>
<dbReference type="PANTHER" id="PTHR12632">
    <property type="entry name" value="TRANSCRIPTION FACTOR NF-Y ALPHA-RELATED"/>
    <property type="match status" value="1"/>
</dbReference>
<evidence type="ECO:0000256" key="2">
    <source>
        <dbReference type="ARBA" id="ARBA00023015"/>
    </source>
</evidence>
<keyword evidence="4" id="KW-0010">Activator</keyword>
<keyword evidence="5 7" id="KW-0804">Transcription</keyword>
<comment type="subcellular location">
    <subcellularLocation>
        <location evidence="1 7">Nucleus</location>
    </subcellularLocation>
</comment>
<protein>
    <recommendedName>
        <fullName evidence="7">Nuclear transcription factor Y subunit</fullName>
    </recommendedName>
</protein>
<reference evidence="9 10" key="1">
    <citation type="journal article" date="2015" name="Genome Biol.">
        <title>Comparative genomics of Steinernema reveals deeply conserved gene regulatory networks.</title>
        <authorList>
            <person name="Dillman A.R."/>
            <person name="Macchietto M."/>
            <person name="Porter C.F."/>
            <person name="Rogers A."/>
            <person name="Williams B."/>
            <person name="Antoshechkin I."/>
            <person name="Lee M.M."/>
            <person name="Goodwin Z."/>
            <person name="Lu X."/>
            <person name="Lewis E.E."/>
            <person name="Goodrich-Blair H."/>
            <person name="Stock S.P."/>
            <person name="Adams B.J."/>
            <person name="Sternberg P.W."/>
            <person name="Mortazavi A."/>
        </authorList>
    </citation>
    <scope>NUCLEOTIDE SEQUENCE [LARGE SCALE GENOMIC DNA]</scope>
    <source>
        <strain evidence="9 10">ALL</strain>
    </source>
</reference>
<evidence type="ECO:0000313" key="10">
    <source>
        <dbReference type="Proteomes" id="UP000298663"/>
    </source>
</evidence>
<dbReference type="AlphaFoldDB" id="A0A4U8UWL2"/>
<organism evidence="9 10">
    <name type="scientific">Steinernema carpocapsae</name>
    <name type="common">Entomopathogenic nematode</name>
    <dbReference type="NCBI Taxonomy" id="34508"/>
    <lineage>
        <taxon>Eukaryota</taxon>
        <taxon>Metazoa</taxon>
        <taxon>Ecdysozoa</taxon>
        <taxon>Nematoda</taxon>
        <taxon>Chromadorea</taxon>
        <taxon>Rhabditida</taxon>
        <taxon>Tylenchina</taxon>
        <taxon>Panagrolaimomorpha</taxon>
        <taxon>Strongyloidoidea</taxon>
        <taxon>Steinernematidae</taxon>
        <taxon>Steinernema</taxon>
    </lineage>
</organism>
<feature type="compositionally biased region" description="Basic residues" evidence="8">
    <location>
        <begin position="141"/>
        <end position="156"/>
    </location>
</feature>
<evidence type="ECO:0000256" key="4">
    <source>
        <dbReference type="ARBA" id="ARBA00023159"/>
    </source>
</evidence>
<dbReference type="GO" id="GO:0003677">
    <property type="term" value="F:DNA binding"/>
    <property type="evidence" value="ECO:0007669"/>
    <property type="project" value="UniProtKB-KW"/>
</dbReference>
<dbReference type="Gene3D" id="6.10.250.2430">
    <property type="match status" value="1"/>
</dbReference>
<keyword evidence="10" id="KW-1185">Reference proteome</keyword>
<dbReference type="SMART" id="SM00521">
    <property type="entry name" value="CBF"/>
    <property type="match status" value="1"/>
</dbReference>
<feature type="compositionally biased region" description="Basic and acidic residues" evidence="8">
    <location>
        <begin position="175"/>
        <end position="184"/>
    </location>
</feature>
<evidence type="ECO:0000256" key="3">
    <source>
        <dbReference type="ARBA" id="ARBA00023125"/>
    </source>
</evidence>
<evidence type="ECO:0000256" key="5">
    <source>
        <dbReference type="ARBA" id="ARBA00023163"/>
    </source>
</evidence>
<feature type="region of interest" description="Disordered" evidence="8">
    <location>
        <begin position="141"/>
        <end position="214"/>
    </location>
</feature>
<keyword evidence="2 7" id="KW-0805">Transcription regulation</keyword>
<dbReference type="STRING" id="34508.A0A4U8UWL2"/>